<sequence length="205" mass="22858">MSSTPDAQDGGDRSSRKGRLAADEASHAELVRLSATGDEHAFAQLYDATAPVVYGVAVRLLRSPDLAAEVVQEVYLMAWQQSARFDPQRGSVKAWLCTMAHRRAVDSIRSVQRQRDRDEQYEGTRAESSEGDSTWGQVEEKLDNDDVRNGLTSLSRIQREAVCLVYFRGFSHREVAEHLKIPLGTAKSRIRDGLVGLRTALGEQW</sequence>
<dbReference type="Gene3D" id="1.10.10.10">
    <property type="entry name" value="Winged helix-like DNA-binding domain superfamily/Winged helix DNA-binding domain"/>
    <property type="match status" value="1"/>
</dbReference>
<dbReference type="InterPro" id="IPR007627">
    <property type="entry name" value="RNA_pol_sigma70_r2"/>
</dbReference>
<reference evidence="9" key="1">
    <citation type="submission" date="2022-06" db="EMBL/GenBank/DDBJ databases">
        <title>Rothia sp. isolated from sandalwood seedling.</title>
        <authorList>
            <person name="Tuikhar N."/>
            <person name="Kirdat K."/>
            <person name="Thorat V."/>
            <person name="Swetha P."/>
            <person name="Padma S."/>
            <person name="Sundararaj R."/>
            <person name="Yadav A."/>
        </authorList>
    </citation>
    <scope>NUCLEOTIDE SEQUENCE</scope>
    <source>
        <strain evidence="9">AR01</strain>
    </source>
</reference>
<dbReference type="EMBL" id="JANAFB010000011">
    <property type="protein sequence ID" value="MCP3425566.1"/>
    <property type="molecule type" value="Genomic_DNA"/>
</dbReference>
<feature type="region of interest" description="Disordered" evidence="6">
    <location>
        <begin position="109"/>
        <end position="141"/>
    </location>
</feature>
<evidence type="ECO:0000313" key="9">
    <source>
        <dbReference type="EMBL" id="MCP3425566.1"/>
    </source>
</evidence>
<dbReference type="PANTHER" id="PTHR43133">
    <property type="entry name" value="RNA POLYMERASE ECF-TYPE SIGMA FACTO"/>
    <property type="match status" value="1"/>
</dbReference>
<keyword evidence="5" id="KW-0804">Transcription</keyword>
<dbReference type="Gene3D" id="1.10.1740.10">
    <property type="match status" value="1"/>
</dbReference>
<dbReference type="SUPFAM" id="SSF88946">
    <property type="entry name" value="Sigma2 domain of RNA polymerase sigma factors"/>
    <property type="match status" value="1"/>
</dbReference>
<keyword evidence="10" id="KW-1185">Reference proteome</keyword>
<dbReference type="InterPro" id="IPR036388">
    <property type="entry name" value="WH-like_DNA-bd_sf"/>
</dbReference>
<feature type="domain" description="RNA polymerase sigma-70 region 4" evidence="8">
    <location>
        <begin position="151"/>
        <end position="198"/>
    </location>
</feature>
<dbReference type="GO" id="GO:0006352">
    <property type="term" value="P:DNA-templated transcription initiation"/>
    <property type="evidence" value="ECO:0007669"/>
    <property type="project" value="InterPro"/>
</dbReference>
<name>A0A9X2HH14_9MICC</name>
<evidence type="ECO:0000313" key="10">
    <source>
        <dbReference type="Proteomes" id="UP001139502"/>
    </source>
</evidence>
<evidence type="ECO:0000259" key="7">
    <source>
        <dbReference type="Pfam" id="PF04542"/>
    </source>
</evidence>
<evidence type="ECO:0000256" key="6">
    <source>
        <dbReference type="SAM" id="MobiDB-lite"/>
    </source>
</evidence>
<proteinExistence type="inferred from homology"/>
<dbReference type="PANTHER" id="PTHR43133:SF66">
    <property type="entry name" value="ECF RNA POLYMERASE SIGMA FACTOR SIGK"/>
    <property type="match status" value="1"/>
</dbReference>
<evidence type="ECO:0000256" key="3">
    <source>
        <dbReference type="ARBA" id="ARBA00023082"/>
    </source>
</evidence>
<dbReference type="InterPro" id="IPR014284">
    <property type="entry name" value="RNA_pol_sigma-70_dom"/>
</dbReference>
<evidence type="ECO:0000256" key="2">
    <source>
        <dbReference type="ARBA" id="ARBA00023015"/>
    </source>
</evidence>
<dbReference type="GO" id="GO:0016987">
    <property type="term" value="F:sigma factor activity"/>
    <property type="evidence" value="ECO:0007669"/>
    <property type="project" value="UniProtKB-KW"/>
</dbReference>
<feature type="compositionally biased region" description="Basic and acidic residues" evidence="6">
    <location>
        <begin position="113"/>
        <end position="128"/>
    </location>
</feature>
<protein>
    <submittedName>
        <fullName evidence="9">Sigma-70 family RNA polymerase sigma factor</fullName>
    </submittedName>
</protein>
<comment type="similarity">
    <text evidence="1">Belongs to the sigma-70 factor family. ECF subfamily.</text>
</comment>
<dbReference type="SUPFAM" id="SSF88659">
    <property type="entry name" value="Sigma3 and sigma4 domains of RNA polymerase sigma factors"/>
    <property type="match status" value="1"/>
</dbReference>
<evidence type="ECO:0000256" key="1">
    <source>
        <dbReference type="ARBA" id="ARBA00010641"/>
    </source>
</evidence>
<evidence type="ECO:0000256" key="4">
    <source>
        <dbReference type="ARBA" id="ARBA00023125"/>
    </source>
</evidence>
<dbReference type="Proteomes" id="UP001139502">
    <property type="component" value="Unassembled WGS sequence"/>
</dbReference>
<evidence type="ECO:0000259" key="8">
    <source>
        <dbReference type="Pfam" id="PF04545"/>
    </source>
</evidence>
<dbReference type="Pfam" id="PF04545">
    <property type="entry name" value="Sigma70_r4"/>
    <property type="match status" value="1"/>
</dbReference>
<comment type="caution">
    <text evidence="9">The sequence shown here is derived from an EMBL/GenBank/DDBJ whole genome shotgun (WGS) entry which is preliminary data.</text>
</comment>
<dbReference type="AlphaFoldDB" id="A0A9X2HH14"/>
<evidence type="ECO:0000256" key="5">
    <source>
        <dbReference type="ARBA" id="ARBA00023163"/>
    </source>
</evidence>
<keyword evidence="4" id="KW-0238">DNA-binding</keyword>
<dbReference type="GO" id="GO:0003677">
    <property type="term" value="F:DNA binding"/>
    <property type="evidence" value="ECO:0007669"/>
    <property type="project" value="UniProtKB-KW"/>
</dbReference>
<dbReference type="InterPro" id="IPR007630">
    <property type="entry name" value="RNA_pol_sigma70_r4"/>
</dbReference>
<keyword evidence="3" id="KW-0731">Sigma factor</keyword>
<dbReference type="InterPro" id="IPR039425">
    <property type="entry name" value="RNA_pol_sigma-70-like"/>
</dbReference>
<accession>A0A9X2HH14</accession>
<dbReference type="NCBIfam" id="TIGR02937">
    <property type="entry name" value="sigma70-ECF"/>
    <property type="match status" value="1"/>
</dbReference>
<dbReference type="RefSeq" id="WP_254165839.1">
    <property type="nucleotide sequence ID" value="NZ_JANAFB010000011.1"/>
</dbReference>
<feature type="compositionally biased region" description="Basic and acidic residues" evidence="6">
    <location>
        <begin position="10"/>
        <end position="22"/>
    </location>
</feature>
<dbReference type="Pfam" id="PF04542">
    <property type="entry name" value="Sigma70_r2"/>
    <property type="match status" value="1"/>
</dbReference>
<feature type="domain" description="RNA polymerase sigma-70 region 2" evidence="7">
    <location>
        <begin position="45"/>
        <end position="113"/>
    </location>
</feature>
<gene>
    <name evidence="9" type="ORF">NBM05_05945</name>
</gene>
<feature type="region of interest" description="Disordered" evidence="6">
    <location>
        <begin position="1"/>
        <end position="22"/>
    </location>
</feature>
<organism evidence="9 10">
    <name type="scientific">Rothia santali</name>
    <dbReference type="NCBI Taxonomy" id="2949643"/>
    <lineage>
        <taxon>Bacteria</taxon>
        <taxon>Bacillati</taxon>
        <taxon>Actinomycetota</taxon>
        <taxon>Actinomycetes</taxon>
        <taxon>Micrococcales</taxon>
        <taxon>Micrococcaceae</taxon>
        <taxon>Rothia</taxon>
    </lineage>
</organism>
<keyword evidence="2" id="KW-0805">Transcription regulation</keyword>
<dbReference type="InterPro" id="IPR013325">
    <property type="entry name" value="RNA_pol_sigma_r2"/>
</dbReference>
<dbReference type="InterPro" id="IPR013324">
    <property type="entry name" value="RNA_pol_sigma_r3/r4-like"/>
</dbReference>